<accession>A0A2V3PKF6</accession>
<keyword evidence="1" id="KW-0732">Signal</keyword>
<evidence type="ECO:0008006" key="4">
    <source>
        <dbReference type="Google" id="ProtNLM"/>
    </source>
</evidence>
<dbReference type="RefSeq" id="WP_146212798.1">
    <property type="nucleotide sequence ID" value="NZ_QICL01000038.1"/>
</dbReference>
<name>A0A2V3PKF6_9BACT</name>
<keyword evidence="3" id="KW-1185">Reference proteome</keyword>
<evidence type="ECO:0000313" key="3">
    <source>
        <dbReference type="Proteomes" id="UP000247973"/>
    </source>
</evidence>
<gene>
    <name evidence="2" type="ORF">CLV62_13810</name>
</gene>
<proteinExistence type="predicted"/>
<sequence length="247" mass="26364">MRKSILLIMGAFSIGLLQAQVGINTRTPQSIFHIDTQSNTSGSLNTSDDIIVNEQGNIGIGTITPQRKLEIISSTPGAIRIADTSEGITKVLTSNSTGVATWINIIGSWNASLTGGNLAYTTALGTRKINFTGGTISKPGTGSINITNGSITVPYAGTYRLTLFGISLMNRGSGYFIAGYYNVRKNGASMWSPHSLGSTLISLSPYVSYYSFTYLNQNDVLDIYSIENTAGFANGVSNLTLFIEFVK</sequence>
<protein>
    <recommendedName>
        <fullName evidence="4">C1q domain-containing protein</fullName>
    </recommendedName>
</protein>
<dbReference type="Proteomes" id="UP000247973">
    <property type="component" value="Unassembled WGS sequence"/>
</dbReference>
<organism evidence="2 3">
    <name type="scientific">Dysgonomonas alginatilytica</name>
    <dbReference type="NCBI Taxonomy" id="1605892"/>
    <lineage>
        <taxon>Bacteria</taxon>
        <taxon>Pseudomonadati</taxon>
        <taxon>Bacteroidota</taxon>
        <taxon>Bacteroidia</taxon>
        <taxon>Bacteroidales</taxon>
        <taxon>Dysgonomonadaceae</taxon>
        <taxon>Dysgonomonas</taxon>
    </lineage>
</organism>
<evidence type="ECO:0000313" key="2">
    <source>
        <dbReference type="EMBL" id="PXV59307.1"/>
    </source>
</evidence>
<dbReference type="AlphaFoldDB" id="A0A2V3PKF6"/>
<comment type="caution">
    <text evidence="2">The sequence shown here is derived from an EMBL/GenBank/DDBJ whole genome shotgun (WGS) entry which is preliminary data.</text>
</comment>
<evidence type="ECO:0000256" key="1">
    <source>
        <dbReference type="SAM" id="SignalP"/>
    </source>
</evidence>
<reference evidence="2 3" key="1">
    <citation type="submission" date="2018-03" db="EMBL/GenBank/DDBJ databases">
        <title>Genomic Encyclopedia of Archaeal and Bacterial Type Strains, Phase II (KMG-II): from individual species to whole genera.</title>
        <authorList>
            <person name="Goeker M."/>
        </authorList>
    </citation>
    <scope>NUCLEOTIDE SEQUENCE [LARGE SCALE GENOMIC DNA]</scope>
    <source>
        <strain evidence="2 3">DSM 100214</strain>
    </source>
</reference>
<dbReference type="EMBL" id="QICL01000038">
    <property type="protein sequence ID" value="PXV59307.1"/>
    <property type="molecule type" value="Genomic_DNA"/>
</dbReference>
<dbReference type="OrthoDB" id="1240046at2"/>
<feature type="signal peptide" evidence="1">
    <location>
        <begin position="1"/>
        <end position="19"/>
    </location>
</feature>
<feature type="chain" id="PRO_5015922761" description="C1q domain-containing protein" evidence="1">
    <location>
        <begin position="20"/>
        <end position="247"/>
    </location>
</feature>